<proteinExistence type="predicted"/>
<sequence>MSTPFQTAVKSAVHHTTRREAIDRLAERDEHRNLALLVQMGGLRGEFRRQALECLNDRNASNELEELAEDTTLEPSLQRRAADLV</sequence>
<dbReference type="RefSeq" id="WP_090505668.1">
    <property type="nucleotide sequence ID" value="NZ_FNWL01000001.1"/>
</dbReference>
<evidence type="ECO:0008006" key="3">
    <source>
        <dbReference type="Google" id="ProtNLM"/>
    </source>
</evidence>
<dbReference type="AlphaFoldDB" id="A0A1H6FR52"/>
<evidence type="ECO:0000313" key="1">
    <source>
        <dbReference type="EMBL" id="SEH12822.1"/>
    </source>
</evidence>
<name>A0A1H6FR52_9EURY</name>
<organism evidence="1 2">
    <name type="scientific">Natronorubrum sediminis</name>
    <dbReference type="NCBI Taxonomy" id="640943"/>
    <lineage>
        <taxon>Archaea</taxon>
        <taxon>Methanobacteriati</taxon>
        <taxon>Methanobacteriota</taxon>
        <taxon>Stenosarchaea group</taxon>
        <taxon>Halobacteria</taxon>
        <taxon>Halobacteriales</taxon>
        <taxon>Natrialbaceae</taxon>
        <taxon>Natronorubrum</taxon>
    </lineage>
</organism>
<dbReference type="Proteomes" id="UP000199112">
    <property type="component" value="Unassembled WGS sequence"/>
</dbReference>
<accession>A0A1H6FR52</accession>
<dbReference type="EMBL" id="FNWL01000001">
    <property type="protein sequence ID" value="SEH12822.1"/>
    <property type="molecule type" value="Genomic_DNA"/>
</dbReference>
<protein>
    <recommendedName>
        <fullName evidence="3">HEAT repeat domain-containing protein</fullName>
    </recommendedName>
</protein>
<evidence type="ECO:0000313" key="2">
    <source>
        <dbReference type="Proteomes" id="UP000199112"/>
    </source>
</evidence>
<keyword evidence="2" id="KW-1185">Reference proteome</keyword>
<dbReference type="OrthoDB" id="199024at2157"/>
<gene>
    <name evidence="1" type="ORF">SAMN04487967_0981</name>
</gene>
<reference evidence="2" key="1">
    <citation type="submission" date="2016-10" db="EMBL/GenBank/DDBJ databases">
        <authorList>
            <person name="Varghese N."/>
            <person name="Submissions S."/>
        </authorList>
    </citation>
    <scope>NUCLEOTIDE SEQUENCE [LARGE SCALE GENOMIC DNA]</scope>
    <source>
        <strain evidence="2">CGMCC 1.8981</strain>
    </source>
</reference>